<organism evidence="1 2">
    <name type="scientific">Enterocloster bolteae</name>
    <dbReference type="NCBI Taxonomy" id="208479"/>
    <lineage>
        <taxon>Bacteria</taxon>
        <taxon>Bacillati</taxon>
        <taxon>Bacillota</taxon>
        <taxon>Clostridia</taxon>
        <taxon>Lachnospirales</taxon>
        <taxon>Lachnospiraceae</taxon>
        <taxon>Enterocloster</taxon>
    </lineage>
</organism>
<accession>A0A414AZT6</accession>
<dbReference type="Proteomes" id="UP000283975">
    <property type="component" value="Unassembled WGS sequence"/>
</dbReference>
<name>A0A414AZT6_9FIRM</name>
<sequence>MNTILYRDRVLLRTLSSPIYQNENRADSIKFLVSVDDLFEFDTKSLNCMLCITLPNGQEGKVTFLDFEDTLYFDRYLVAHIPVTKTFTKLSGTLSINLIFSYEDSYKLFHYLPTNNITLSVLETSSTNSFIDPDETTNPFTEMAQKLDTLEKSKISCIDIDGHTVHFYSNSEKTEHLGTVVLPEDVVWTTMEDTE</sequence>
<comment type="caution">
    <text evidence="1">The sequence shown here is derived from an EMBL/GenBank/DDBJ whole genome shotgun (WGS) entry which is preliminary data.</text>
</comment>
<gene>
    <name evidence="1" type="ORF">DW839_04620</name>
</gene>
<protein>
    <submittedName>
        <fullName evidence="1">Uncharacterized protein</fullName>
    </submittedName>
</protein>
<proteinExistence type="predicted"/>
<evidence type="ECO:0000313" key="1">
    <source>
        <dbReference type="EMBL" id="RHC58045.1"/>
    </source>
</evidence>
<evidence type="ECO:0000313" key="2">
    <source>
        <dbReference type="Proteomes" id="UP000283975"/>
    </source>
</evidence>
<reference evidence="1 2" key="1">
    <citation type="submission" date="2018-08" db="EMBL/GenBank/DDBJ databases">
        <title>A genome reference for cultivated species of the human gut microbiota.</title>
        <authorList>
            <person name="Zou Y."/>
            <person name="Xue W."/>
            <person name="Luo G."/>
        </authorList>
    </citation>
    <scope>NUCLEOTIDE SEQUENCE [LARGE SCALE GENOMIC DNA]</scope>
    <source>
        <strain evidence="1 2">AM35-14</strain>
    </source>
</reference>
<dbReference type="AlphaFoldDB" id="A0A414AZT6"/>
<dbReference type="EMBL" id="QSHZ01000003">
    <property type="protein sequence ID" value="RHC58045.1"/>
    <property type="molecule type" value="Genomic_DNA"/>
</dbReference>